<organism evidence="2 3">
    <name type="scientific">Fusibacter ferrireducens</name>
    <dbReference type="NCBI Taxonomy" id="2785058"/>
    <lineage>
        <taxon>Bacteria</taxon>
        <taxon>Bacillati</taxon>
        <taxon>Bacillota</taxon>
        <taxon>Clostridia</taxon>
        <taxon>Eubacteriales</taxon>
        <taxon>Eubacteriales Family XII. Incertae Sedis</taxon>
        <taxon>Fusibacter</taxon>
    </lineage>
</organism>
<evidence type="ECO:0000259" key="1">
    <source>
        <dbReference type="Pfam" id="PF13302"/>
    </source>
</evidence>
<name>A0ABR9ZVH7_9FIRM</name>
<evidence type="ECO:0000313" key="2">
    <source>
        <dbReference type="EMBL" id="MBF4694465.1"/>
    </source>
</evidence>
<protein>
    <submittedName>
        <fullName evidence="2">GNAT family N-acetyltransferase</fullName>
    </submittedName>
</protein>
<dbReference type="Pfam" id="PF13302">
    <property type="entry name" value="Acetyltransf_3"/>
    <property type="match status" value="1"/>
</dbReference>
<dbReference type="InterPro" id="IPR000182">
    <property type="entry name" value="GNAT_dom"/>
</dbReference>
<dbReference type="SUPFAM" id="SSF55729">
    <property type="entry name" value="Acyl-CoA N-acyltransferases (Nat)"/>
    <property type="match status" value="1"/>
</dbReference>
<comment type="caution">
    <text evidence="2">The sequence shown here is derived from an EMBL/GenBank/DDBJ whole genome shotgun (WGS) entry which is preliminary data.</text>
</comment>
<dbReference type="PANTHER" id="PTHR39173:SF1">
    <property type="entry name" value="ACETYLTRANSFERASE"/>
    <property type="match status" value="1"/>
</dbReference>
<keyword evidence="3" id="KW-1185">Reference proteome</keyword>
<dbReference type="InterPro" id="IPR016181">
    <property type="entry name" value="Acyl_CoA_acyltransferase"/>
</dbReference>
<dbReference type="Gene3D" id="3.40.630.30">
    <property type="match status" value="1"/>
</dbReference>
<feature type="domain" description="N-acetyltransferase" evidence="1">
    <location>
        <begin position="16"/>
        <end position="152"/>
    </location>
</feature>
<dbReference type="RefSeq" id="WP_194702700.1">
    <property type="nucleotide sequence ID" value="NZ_JADKNH010000009.1"/>
</dbReference>
<proteinExistence type="predicted"/>
<dbReference type="Proteomes" id="UP000614200">
    <property type="component" value="Unassembled WGS sequence"/>
</dbReference>
<gene>
    <name evidence="2" type="ORF">ISU02_15245</name>
</gene>
<dbReference type="PANTHER" id="PTHR39173">
    <property type="entry name" value="ACETYLTRANSFERASE"/>
    <property type="match status" value="1"/>
</dbReference>
<sequence>MTYKLIKFDEISESAYMDYISEWENNNEVIVPYAARRDGMTFDAVQKRWQNDTTDAVRASGFVPSTLYFLVTEAHKAVGAIHFRHELNDHLMQHGGHIGYGVRASKRQKGIAGVMLKLMLDQLRVAEPSLKRVLLTCDDLNEASAKTIESNGGIFENKVSEQKSEGETIWVRRYWISL</sequence>
<evidence type="ECO:0000313" key="3">
    <source>
        <dbReference type="Proteomes" id="UP000614200"/>
    </source>
</evidence>
<dbReference type="EMBL" id="JADKNH010000009">
    <property type="protein sequence ID" value="MBF4694465.1"/>
    <property type="molecule type" value="Genomic_DNA"/>
</dbReference>
<reference evidence="2 3" key="1">
    <citation type="submission" date="2020-11" db="EMBL/GenBank/DDBJ databases">
        <title>Fusibacter basophilias sp. nov.</title>
        <authorList>
            <person name="Qiu D."/>
        </authorList>
    </citation>
    <scope>NUCLEOTIDE SEQUENCE [LARGE SCALE GENOMIC DNA]</scope>
    <source>
        <strain evidence="2 3">Q10-2</strain>
    </source>
</reference>
<accession>A0ABR9ZVH7</accession>